<gene>
    <name evidence="1" type="ORF">EYC84_002066</name>
</gene>
<dbReference type="VEuPathDB" id="FungiDB:MFRU_018g01450"/>
<dbReference type="GO" id="GO:0009251">
    <property type="term" value="P:glucan catabolic process"/>
    <property type="evidence" value="ECO:0007669"/>
    <property type="project" value="TreeGrafter"/>
</dbReference>
<reference evidence="1 2" key="1">
    <citation type="submission" date="2019-06" db="EMBL/GenBank/DDBJ databases">
        <title>Genome Sequence of the Brown Rot Fungal Pathogen Monilinia fructicola.</title>
        <authorList>
            <person name="De Miccolis Angelini R.M."/>
            <person name="Landi L."/>
            <person name="Abate D."/>
            <person name="Pollastro S."/>
            <person name="Romanazzi G."/>
            <person name="Faretra F."/>
        </authorList>
    </citation>
    <scope>NUCLEOTIDE SEQUENCE [LARGE SCALE GENOMIC DNA]</scope>
    <source>
        <strain evidence="1 2">Mfrc123</strain>
    </source>
</reference>
<sequence length="249" mass="26852">MGVDNTTVLSDTVNGKRKSIWVESVHEFTHGILIGDFAHMPGSDCGTWPGFWTIRNGDGPYGEMDILEGANDITQAFISLHTENTCTFNSAPSAELGTLNNGNIDCKLSNGAGCSVKSTANSYGTPFNRNGGGVYAMQWTSSFIRVWFFPRNKIPSDITAGQPDPSKWGVPTANFDSANGGCNIDANFPAQTVYFDTTFCGAGAGGKAWSEWSDCPAKTGYSTCQEYVAKAPHAFDDAYWLVNSVKIYQ</sequence>
<dbReference type="Pfam" id="PF26113">
    <property type="entry name" value="GH16_XgeA"/>
    <property type="match status" value="1"/>
</dbReference>
<dbReference type="InterPro" id="IPR050546">
    <property type="entry name" value="Glycosyl_Hydrlase_16"/>
</dbReference>
<comment type="caution">
    <text evidence="1">The sequence shown here is derived from an EMBL/GenBank/DDBJ whole genome shotgun (WGS) entry which is preliminary data.</text>
</comment>
<dbReference type="Proteomes" id="UP000322873">
    <property type="component" value="Unassembled WGS sequence"/>
</dbReference>
<dbReference type="PANTHER" id="PTHR10963">
    <property type="entry name" value="GLYCOSYL HYDROLASE-RELATED"/>
    <property type="match status" value="1"/>
</dbReference>
<dbReference type="InterPro" id="IPR013320">
    <property type="entry name" value="ConA-like_dom_sf"/>
</dbReference>
<evidence type="ECO:0008006" key="3">
    <source>
        <dbReference type="Google" id="ProtNLM"/>
    </source>
</evidence>
<evidence type="ECO:0000313" key="2">
    <source>
        <dbReference type="Proteomes" id="UP000322873"/>
    </source>
</evidence>
<dbReference type="AlphaFoldDB" id="A0A5M9JWI6"/>
<protein>
    <recommendedName>
        <fullName evidence="3">GH16 domain-containing protein</fullName>
    </recommendedName>
</protein>
<organism evidence="1 2">
    <name type="scientific">Monilinia fructicola</name>
    <name type="common">Brown rot fungus</name>
    <name type="synonym">Ciboria fructicola</name>
    <dbReference type="NCBI Taxonomy" id="38448"/>
    <lineage>
        <taxon>Eukaryota</taxon>
        <taxon>Fungi</taxon>
        <taxon>Dikarya</taxon>
        <taxon>Ascomycota</taxon>
        <taxon>Pezizomycotina</taxon>
        <taxon>Leotiomycetes</taxon>
        <taxon>Helotiales</taxon>
        <taxon>Sclerotiniaceae</taxon>
        <taxon>Monilinia</taxon>
    </lineage>
</organism>
<proteinExistence type="predicted"/>
<keyword evidence="2" id="KW-1185">Reference proteome</keyword>
<dbReference type="Gene3D" id="2.60.120.200">
    <property type="match status" value="1"/>
</dbReference>
<dbReference type="PANTHER" id="PTHR10963:SF24">
    <property type="entry name" value="GLYCOSIDASE C21B10.07-RELATED"/>
    <property type="match status" value="1"/>
</dbReference>
<dbReference type="EMBL" id="VICG01000005">
    <property type="protein sequence ID" value="KAA8572152.1"/>
    <property type="molecule type" value="Genomic_DNA"/>
</dbReference>
<dbReference type="SUPFAM" id="SSF49899">
    <property type="entry name" value="Concanavalin A-like lectins/glucanases"/>
    <property type="match status" value="1"/>
</dbReference>
<name>A0A5M9JWI6_MONFR</name>
<accession>A0A5M9JWI6</accession>
<evidence type="ECO:0000313" key="1">
    <source>
        <dbReference type="EMBL" id="KAA8572152.1"/>
    </source>
</evidence>